<evidence type="ECO:0000313" key="1">
    <source>
        <dbReference type="EMBL" id="KAF5892859.1"/>
    </source>
</evidence>
<dbReference type="OrthoDB" id="8876985at2759"/>
<protein>
    <submittedName>
        <fullName evidence="1">Uncharacterized protein</fullName>
    </submittedName>
</protein>
<dbReference type="Proteomes" id="UP000727407">
    <property type="component" value="Unassembled WGS sequence"/>
</dbReference>
<reference evidence="1" key="1">
    <citation type="submission" date="2020-07" db="EMBL/GenBank/DDBJ databases">
        <title>Clarias magur genome sequencing, assembly and annotation.</title>
        <authorList>
            <person name="Kushwaha B."/>
            <person name="Kumar R."/>
            <person name="Das P."/>
            <person name="Joshi C.G."/>
            <person name="Kumar D."/>
            <person name="Nagpure N.S."/>
            <person name="Pandey M."/>
            <person name="Agarwal S."/>
            <person name="Srivastava S."/>
            <person name="Singh M."/>
            <person name="Sahoo L."/>
            <person name="Jayasankar P."/>
            <person name="Meher P.K."/>
            <person name="Koringa P.G."/>
            <person name="Iquebal M.A."/>
            <person name="Das S.P."/>
            <person name="Bit A."/>
            <person name="Patnaik S."/>
            <person name="Patel N."/>
            <person name="Shah T.M."/>
            <person name="Hinsu A."/>
            <person name="Jena J.K."/>
        </authorList>
    </citation>
    <scope>NUCLEOTIDE SEQUENCE</scope>
    <source>
        <strain evidence="1">CIFAMagur01</strain>
        <tissue evidence="1">Testis</tissue>
    </source>
</reference>
<dbReference type="EMBL" id="QNUK01000470">
    <property type="protein sequence ID" value="KAF5892859.1"/>
    <property type="molecule type" value="Genomic_DNA"/>
</dbReference>
<dbReference type="AlphaFoldDB" id="A0A8J4WUU6"/>
<sequence>MVGTEDQRSLRRAGQKDRKITNQYRNKIKPDVTRSHLVCLSLGEVGRVRKRACLHSEHQYTSRKGKGSPKGRWRDRFQKVVSQCDPSSCRSEEGFNISHDEYLEGKPYLTITAADYSNRGTYTCQCEDGEVCDVRLFVQTVEMQRVITPGEPIDVHLPLTDQVEVSFTPSDAVQPSNLRICTVDKEKIHCSPDYKERASRLNALRVNDGRGSDSGIYTVRDTVNDETLTIVHIHVR</sequence>
<accession>A0A8J4WUU6</accession>
<proteinExistence type="predicted"/>
<name>A0A8J4WUU6_CLAMG</name>
<evidence type="ECO:0000313" key="2">
    <source>
        <dbReference type="Proteomes" id="UP000727407"/>
    </source>
</evidence>
<comment type="caution">
    <text evidence="1">The sequence shown here is derived from an EMBL/GenBank/DDBJ whole genome shotgun (WGS) entry which is preliminary data.</text>
</comment>
<feature type="non-terminal residue" evidence="1">
    <location>
        <position position="236"/>
    </location>
</feature>
<gene>
    <name evidence="1" type="ORF">DAT39_017419</name>
</gene>
<keyword evidence="2" id="KW-1185">Reference proteome</keyword>
<organism evidence="1 2">
    <name type="scientific">Clarias magur</name>
    <name type="common">Asian catfish</name>
    <name type="synonym">Macropteronotus magur</name>
    <dbReference type="NCBI Taxonomy" id="1594786"/>
    <lineage>
        <taxon>Eukaryota</taxon>
        <taxon>Metazoa</taxon>
        <taxon>Chordata</taxon>
        <taxon>Craniata</taxon>
        <taxon>Vertebrata</taxon>
        <taxon>Euteleostomi</taxon>
        <taxon>Actinopterygii</taxon>
        <taxon>Neopterygii</taxon>
        <taxon>Teleostei</taxon>
        <taxon>Ostariophysi</taxon>
        <taxon>Siluriformes</taxon>
        <taxon>Clariidae</taxon>
        <taxon>Clarias</taxon>
    </lineage>
</organism>